<dbReference type="GO" id="GO:0004674">
    <property type="term" value="F:protein serine/threonine kinase activity"/>
    <property type="evidence" value="ECO:0007669"/>
    <property type="project" value="UniProtKB-KW"/>
</dbReference>
<protein>
    <recommendedName>
        <fullName evidence="2">non-specific serine/threonine protein kinase</fullName>
        <ecNumber evidence="2">2.7.11.1</ecNumber>
    </recommendedName>
</protein>
<dbReference type="FunFam" id="3.30.200.20:FF:000192">
    <property type="entry name" value="Serine/threonine-protein kinase cot-1"/>
    <property type="match status" value="1"/>
</dbReference>
<dbReference type="PROSITE" id="PS00107">
    <property type="entry name" value="PROTEIN_KINASE_ATP"/>
    <property type="match status" value="1"/>
</dbReference>
<dbReference type="PROSITE" id="PS00108">
    <property type="entry name" value="PROTEIN_KINASE_ST"/>
    <property type="match status" value="1"/>
</dbReference>
<dbReference type="SMART" id="SM00133">
    <property type="entry name" value="S_TK_X"/>
    <property type="match status" value="1"/>
</dbReference>
<keyword evidence="3 12" id="KW-0723">Serine/threonine-protein kinase</keyword>
<feature type="domain" description="Protein kinase" evidence="14">
    <location>
        <begin position="95"/>
        <end position="382"/>
    </location>
</feature>
<dbReference type="Pfam" id="PF00433">
    <property type="entry name" value="Pkinase_C"/>
    <property type="match status" value="1"/>
</dbReference>
<dbReference type="SMART" id="SM00220">
    <property type="entry name" value="S_TKc"/>
    <property type="match status" value="1"/>
</dbReference>
<keyword evidence="6 11" id="KW-0547">Nucleotide-binding</keyword>
<keyword evidence="4" id="KW-0597">Phosphoprotein</keyword>
<organism evidence="16 17">
    <name type="scientific">Blepharisma stoltei</name>
    <dbReference type="NCBI Taxonomy" id="1481888"/>
    <lineage>
        <taxon>Eukaryota</taxon>
        <taxon>Sar</taxon>
        <taxon>Alveolata</taxon>
        <taxon>Ciliophora</taxon>
        <taxon>Postciliodesmatophora</taxon>
        <taxon>Heterotrichea</taxon>
        <taxon>Heterotrichida</taxon>
        <taxon>Blepharismidae</taxon>
        <taxon>Blepharisma</taxon>
    </lineage>
</organism>
<dbReference type="PROSITE" id="PS51285">
    <property type="entry name" value="AGC_KINASE_CTER"/>
    <property type="match status" value="1"/>
</dbReference>
<evidence type="ECO:0000256" key="3">
    <source>
        <dbReference type="ARBA" id="ARBA00022527"/>
    </source>
</evidence>
<sequence>MASPRPTTQRRKEDQEKISSNTRDKAQLAKSYIEGKYSRLKQNEEERKDGWQELTTKMDELSLSVTERQLIKQEILHREAEQMRQKRQKITIFDFEPIAIIGRGAFGEVRVVRKKNTGEIFALKKMDKAEMLLKNQVQHVKAERDVLANSGNPWIVELKYSFQDEKYLYLAMDYLGGGDLMTLLIRRNVLTEAEGQFYIAELILAVDSIHKMNYIHRDLKPDNILIDNQGHLKLSDFGLSKHADINPSQSREALRKLEEARIKSYVERRNEFQRNRKLAFSTVGTPDYIAPEVFSRQGYTETVDWWSVGVIMFEMLVGYPPFYADKPRDVCQKILSWQKYFSIPREARLSNATIDLIRKLICEPSTRLGIRGVAEIKAHPFFAGIDWNNIRSSQAPYVPELNGPTDVSNFEQYEELEPFYPPVSNRKRPQRKDVNFIGYTFKREVEFQQTGLTSALQELDSIKSTTSRESQPKNYIPTSEELYNGLT</sequence>
<evidence type="ECO:0000259" key="15">
    <source>
        <dbReference type="PROSITE" id="PS51285"/>
    </source>
</evidence>
<evidence type="ECO:0000256" key="7">
    <source>
        <dbReference type="ARBA" id="ARBA00022777"/>
    </source>
</evidence>
<comment type="catalytic activity">
    <reaction evidence="9">
        <text>L-threonyl-[protein] + ATP = O-phospho-L-threonyl-[protein] + ADP + H(+)</text>
        <dbReference type="Rhea" id="RHEA:46608"/>
        <dbReference type="Rhea" id="RHEA-COMP:11060"/>
        <dbReference type="Rhea" id="RHEA-COMP:11605"/>
        <dbReference type="ChEBI" id="CHEBI:15378"/>
        <dbReference type="ChEBI" id="CHEBI:30013"/>
        <dbReference type="ChEBI" id="CHEBI:30616"/>
        <dbReference type="ChEBI" id="CHEBI:61977"/>
        <dbReference type="ChEBI" id="CHEBI:456216"/>
        <dbReference type="EC" id="2.7.11.1"/>
    </reaction>
</comment>
<comment type="caution">
    <text evidence="16">The sequence shown here is derived from an EMBL/GenBank/DDBJ whole genome shotgun (WGS) entry which is preliminary data.</text>
</comment>
<dbReference type="Pfam" id="PF00069">
    <property type="entry name" value="Pkinase"/>
    <property type="match status" value="1"/>
</dbReference>
<evidence type="ECO:0000256" key="6">
    <source>
        <dbReference type="ARBA" id="ARBA00022741"/>
    </source>
</evidence>
<dbReference type="Proteomes" id="UP001162131">
    <property type="component" value="Unassembled WGS sequence"/>
</dbReference>
<evidence type="ECO:0000256" key="8">
    <source>
        <dbReference type="ARBA" id="ARBA00022840"/>
    </source>
</evidence>
<evidence type="ECO:0000256" key="2">
    <source>
        <dbReference type="ARBA" id="ARBA00012513"/>
    </source>
</evidence>
<dbReference type="AlphaFoldDB" id="A0AAU9IYE0"/>
<evidence type="ECO:0000256" key="4">
    <source>
        <dbReference type="ARBA" id="ARBA00022553"/>
    </source>
</evidence>
<feature type="region of interest" description="Disordered" evidence="13">
    <location>
        <begin position="1"/>
        <end position="26"/>
    </location>
</feature>
<evidence type="ECO:0000256" key="13">
    <source>
        <dbReference type="SAM" id="MobiDB-lite"/>
    </source>
</evidence>
<dbReference type="InterPro" id="IPR050839">
    <property type="entry name" value="Rho-assoc_Ser/Thr_Kinase"/>
</dbReference>
<proteinExistence type="inferred from homology"/>
<dbReference type="InterPro" id="IPR017892">
    <property type="entry name" value="Pkinase_C"/>
</dbReference>
<dbReference type="SUPFAM" id="SSF56112">
    <property type="entry name" value="Protein kinase-like (PK-like)"/>
    <property type="match status" value="1"/>
</dbReference>
<gene>
    <name evidence="16" type="ORF">BSTOLATCC_MIC20983</name>
</gene>
<dbReference type="GO" id="GO:0005737">
    <property type="term" value="C:cytoplasm"/>
    <property type="evidence" value="ECO:0007669"/>
    <property type="project" value="UniProtKB-ARBA"/>
</dbReference>
<dbReference type="EMBL" id="CAJZBQ010000020">
    <property type="protein sequence ID" value="CAG9318510.1"/>
    <property type="molecule type" value="Genomic_DNA"/>
</dbReference>
<feature type="domain" description="AGC-kinase C-terminal" evidence="15">
    <location>
        <begin position="383"/>
        <end position="451"/>
    </location>
</feature>
<dbReference type="CDD" id="cd05599">
    <property type="entry name" value="STKc_NDR_like"/>
    <property type="match status" value="1"/>
</dbReference>
<dbReference type="CDD" id="cd21742">
    <property type="entry name" value="MobB_NDR_LATS-like"/>
    <property type="match status" value="1"/>
</dbReference>
<keyword evidence="5" id="KW-0808">Transferase</keyword>
<dbReference type="InterPro" id="IPR011009">
    <property type="entry name" value="Kinase-like_dom_sf"/>
</dbReference>
<dbReference type="PANTHER" id="PTHR22988:SF76">
    <property type="entry name" value="CHROMOSOME UNDETERMINED SCAFFOLD_135, WHOLE GENOME SHOTGUN SEQUENCE"/>
    <property type="match status" value="1"/>
</dbReference>
<feature type="compositionally biased region" description="Basic and acidic residues" evidence="13">
    <location>
        <begin position="10"/>
        <end position="26"/>
    </location>
</feature>
<dbReference type="GO" id="GO:0005524">
    <property type="term" value="F:ATP binding"/>
    <property type="evidence" value="ECO:0007669"/>
    <property type="project" value="UniProtKB-UniRule"/>
</dbReference>
<keyword evidence="7" id="KW-0418">Kinase</keyword>
<dbReference type="InterPro" id="IPR059233">
    <property type="entry name" value="MobB_NdrA/B/Cbk1"/>
</dbReference>
<evidence type="ECO:0000313" key="17">
    <source>
        <dbReference type="Proteomes" id="UP001162131"/>
    </source>
</evidence>
<dbReference type="FunFam" id="1.10.510.10:FF:000570">
    <property type="entry name" value="Non-specific serine/threonine protein kinase"/>
    <property type="match status" value="1"/>
</dbReference>
<dbReference type="InterPro" id="IPR000961">
    <property type="entry name" value="AGC-kinase_C"/>
</dbReference>
<evidence type="ECO:0000259" key="14">
    <source>
        <dbReference type="PROSITE" id="PS50011"/>
    </source>
</evidence>
<comment type="catalytic activity">
    <reaction evidence="10">
        <text>L-seryl-[protein] + ATP = O-phospho-L-seryl-[protein] + ADP + H(+)</text>
        <dbReference type="Rhea" id="RHEA:17989"/>
        <dbReference type="Rhea" id="RHEA-COMP:9863"/>
        <dbReference type="Rhea" id="RHEA-COMP:11604"/>
        <dbReference type="ChEBI" id="CHEBI:15378"/>
        <dbReference type="ChEBI" id="CHEBI:29999"/>
        <dbReference type="ChEBI" id="CHEBI:30616"/>
        <dbReference type="ChEBI" id="CHEBI:83421"/>
        <dbReference type="ChEBI" id="CHEBI:456216"/>
        <dbReference type="EC" id="2.7.11.1"/>
    </reaction>
</comment>
<evidence type="ECO:0000313" key="16">
    <source>
        <dbReference type="EMBL" id="CAG9318510.1"/>
    </source>
</evidence>
<evidence type="ECO:0000256" key="11">
    <source>
        <dbReference type="PROSITE-ProRule" id="PRU10141"/>
    </source>
</evidence>
<keyword evidence="17" id="KW-1185">Reference proteome</keyword>
<evidence type="ECO:0000256" key="1">
    <source>
        <dbReference type="ARBA" id="ARBA00009903"/>
    </source>
</evidence>
<dbReference type="InterPro" id="IPR017441">
    <property type="entry name" value="Protein_kinase_ATP_BS"/>
</dbReference>
<evidence type="ECO:0000256" key="5">
    <source>
        <dbReference type="ARBA" id="ARBA00022679"/>
    </source>
</evidence>
<evidence type="ECO:0000256" key="10">
    <source>
        <dbReference type="ARBA" id="ARBA00048679"/>
    </source>
</evidence>
<reference evidence="16" key="1">
    <citation type="submission" date="2021-09" db="EMBL/GenBank/DDBJ databases">
        <authorList>
            <consortium name="AG Swart"/>
            <person name="Singh M."/>
            <person name="Singh A."/>
            <person name="Seah K."/>
            <person name="Emmerich C."/>
        </authorList>
    </citation>
    <scope>NUCLEOTIDE SEQUENCE</scope>
    <source>
        <strain evidence="16">ATCC30299</strain>
    </source>
</reference>
<dbReference type="PROSITE" id="PS50011">
    <property type="entry name" value="PROTEIN_KINASE_DOM"/>
    <property type="match status" value="1"/>
</dbReference>
<dbReference type="InterPro" id="IPR000719">
    <property type="entry name" value="Prot_kinase_dom"/>
</dbReference>
<accession>A0AAU9IYE0</accession>
<feature type="binding site" evidence="11">
    <location>
        <position position="124"/>
    </location>
    <ligand>
        <name>ATP</name>
        <dbReference type="ChEBI" id="CHEBI:30616"/>
    </ligand>
</feature>
<keyword evidence="8 11" id="KW-0067">ATP-binding</keyword>
<name>A0AAU9IYE0_9CILI</name>
<dbReference type="Gene3D" id="1.10.510.10">
    <property type="entry name" value="Transferase(Phosphotransferase) domain 1"/>
    <property type="match status" value="1"/>
</dbReference>
<evidence type="ECO:0000256" key="9">
    <source>
        <dbReference type="ARBA" id="ARBA00047899"/>
    </source>
</evidence>
<dbReference type="Gene3D" id="3.30.200.20">
    <property type="entry name" value="Phosphorylase Kinase, domain 1"/>
    <property type="match status" value="1"/>
</dbReference>
<evidence type="ECO:0000256" key="12">
    <source>
        <dbReference type="RuleBase" id="RU000304"/>
    </source>
</evidence>
<dbReference type="PANTHER" id="PTHR22988">
    <property type="entry name" value="MYOTONIC DYSTROPHY S/T KINASE-RELATED"/>
    <property type="match status" value="1"/>
</dbReference>
<dbReference type="EC" id="2.7.11.1" evidence="2"/>
<dbReference type="InterPro" id="IPR008271">
    <property type="entry name" value="Ser/Thr_kinase_AS"/>
</dbReference>
<comment type="similarity">
    <text evidence="1">Belongs to the protein kinase superfamily. AGC Ser/Thr protein kinase family.</text>
</comment>